<reference evidence="4" key="1">
    <citation type="journal article" date="2019" name="Int. J. Syst. Evol. Microbiol.">
        <title>The Global Catalogue of Microorganisms (GCM) 10K type strain sequencing project: providing services to taxonomists for standard genome sequencing and annotation.</title>
        <authorList>
            <consortium name="The Broad Institute Genomics Platform"/>
            <consortium name="The Broad Institute Genome Sequencing Center for Infectious Disease"/>
            <person name="Wu L."/>
            <person name="Ma J."/>
        </authorList>
    </citation>
    <scope>NUCLEOTIDE SEQUENCE [LARGE SCALE GENOMIC DNA]</scope>
    <source>
        <strain evidence="4">JCM 1490</strain>
    </source>
</reference>
<dbReference type="Pfam" id="PF01243">
    <property type="entry name" value="PNPOx_N"/>
    <property type="match status" value="1"/>
</dbReference>
<protein>
    <submittedName>
        <fullName evidence="3">TIGR03668 family PPOX class F420-dependent oxidoreductase</fullName>
    </submittedName>
</protein>
<dbReference type="EMBL" id="JBHTCQ010000004">
    <property type="protein sequence ID" value="MFC7406767.1"/>
    <property type="molecule type" value="Genomic_DNA"/>
</dbReference>
<dbReference type="InterPro" id="IPR011576">
    <property type="entry name" value="Pyridox_Oxase_N"/>
</dbReference>
<dbReference type="Gene3D" id="2.30.110.10">
    <property type="entry name" value="Electron Transport, Fmn-binding Protein, Chain A"/>
    <property type="match status" value="1"/>
</dbReference>
<dbReference type="InterPro" id="IPR012349">
    <property type="entry name" value="Split_barrel_FMN-bd"/>
</dbReference>
<evidence type="ECO:0000259" key="2">
    <source>
        <dbReference type="Pfam" id="PF01243"/>
    </source>
</evidence>
<dbReference type="RefSeq" id="WP_382396301.1">
    <property type="nucleotide sequence ID" value="NZ_JBHTCQ010000004.1"/>
</dbReference>
<evidence type="ECO:0000313" key="4">
    <source>
        <dbReference type="Proteomes" id="UP001596455"/>
    </source>
</evidence>
<comment type="caution">
    <text evidence="3">The sequence shown here is derived from an EMBL/GenBank/DDBJ whole genome shotgun (WGS) entry which is preliminary data.</text>
</comment>
<dbReference type="PANTHER" id="PTHR35176">
    <property type="entry name" value="HEME OXYGENASE HI_0854-RELATED"/>
    <property type="match status" value="1"/>
</dbReference>
<dbReference type="NCBIfam" id="TIGR03668">
    <property type="entry name" value="Rv0121_F420"/>
    <property type="match status" value="1"/>
</dbReference>
<dbReference type="InterPro" id="IPR052019">
    <property type="entry name" value="F420H2_bilvrd_red/Heme_oxyg"/>
</dbReference>
<feature type="domain" description="Pyridoxamine 5'-phosphate oxidase N-terminal" evidence="2">
    <location>
        <begin position="6"/>
        <end position="142"/>
    </location>
</feature>
<organism evidence="3 4">
    <name type="scientific">Georgenia alba</name>
    <dbReference type="NCBI Taxonomy" id="2233858"/>
    <lineage>
        <taxon>Bacteria</taxon>
        <taxon>Bacillati</taxon>
        <taxon>Actinomycetota</taxon>
        <taxon>Actinomycetes</taxon>
        <taxon>Micrococcales</taxon>
        <taxon>Bogoriellaceae</taxon>
        <taxon>Georgenia</taxon>
    </lineage>
</organism>
<accession>A0ABW2QD70</accession>
<evidence type="ECO:0000256" key="1">
    <source>
        <dbReference type="ARBA" id="ARBA00023002"/>
    </source>
</evidence>
<keyword evidence="4" id="KW-1185">Reference proteome</keyword>
<dbReference type="SUPFAM" id="SSF50475">
    <property type="entry name" value="FMN-binding split barrel"/>
    <property type="match status" value="1"/>
</dbReference>
<proteinExistence type="predicted"/>
<dbReference type="Proteomes" id="UP001596455">
    <property type="component" value="Unassembled WGS sequence"/>
</dbReference>
<evidence type="ECO:0000313" key="3">
    <source>
        <dbReference type="EMBL" id="MFC7406767.1"/>
    </source>
</evidence>
<dbReference type="InterPro" id="IPR019967">
    <property type="entry name" value="F420-dep_enz_PPOX_Rv0121"/>
</dbReference>
<keyword evidence="1" id="KW-0560">Oxidoreductase</keyword>
<sequence>MRLGADACRQRLAGSRVAHLATADGAGVPHIVPVAFAVVPDAGAPAGAAIVTAVDHKPKTTTALKRLRNLADNPRAAVLVDHYDEDWTALWWVRADGTTTLEASGAGWAAARAALVEKYPQYRRRPPEGPVVHLRVARWTGWAASP</sequence>
<dbReference type="PANTHER" id="PTHR35176:SF2">
    <property type="entry name" value="F420H(2)-DEPENDENT REDUCTASE RV1155"/>
    <property type="match status" value="1"/>
</dbReference>
<name>A0ABW2QD70_9MICO</name>
<gene>
    <name evidence="3" type="ORF">ACFQQL_16725</name>
</gene>